<organism evidence="1 2">
    <name type="scientific">Araneus ventricosus</name>
    <name type="common">Orbweaver spider</name>
    <name type="synonym">Epeira ventricosa</name>
    <dbReference type="NCBI Taxonomy" id="182803"/>
    <lineage>
        <taxon>Eukaryota</taxon>
        <taxon>Metazoa</taxon>
        <taxon>Ecdysozoa</taxon>
        <taxon>Arthropoda</taxon>
        <taxon>Chelicerata</taxon>
        <taxon>Arachnida</taxon>
        <taxon>Araneae</taxon>
        <taxon>Araneomorphae</taxon>
        <taxon>Entelegynae</taxon>
        <taxon>Araneoidea</taxon>
        <taxon>Araneidae</taxon>
        <taxon>Araneus</taxon>
    </lineage>
</organism>
<name>A0A4Y2MLT0_ARAVE</name>
<dbReference type="AlphaFoldDB" id="A0A4Y2MLT0"/>
<comment type="caution">
    <text evidence="1">The sequence shown here is derived from an EMBL/GenBank/DDBJ whole genome shotgun (WGS) entry which is preliminary data.</text>
</comment>
<gene>
    <name evidence="1" type="ORF">AVEN_172984_1</name>
</gene>
<protein>
    <submittedName>
        <fullName evidence="1">Uncharacterized protein</fullName>
    </submittedName>
</protein>
<accession>A0A4Y2MLT0</accession>
<dbReference type="Proteomes" id="UP000499080">
    <property type="component" value="Unassembled WGS sequence"/>
</dbReference>
<evidence type="ECO:0000313" key="1">
    <source>
        <dbReference type="EMBL" id="GBN27499.1"/>
    </source>
</evidence>
<dbReference type="EMBL" id="BGPR01282610">
    <property type="protein sequence ID" value="GBN27499.1"/>
    <property type="molecule type" value="Genomic_DNA"/>
</dbReference>
<feature type="non-terminal residue" evidence="1">
    <location>
        <position position="56"/>
    </location>
</feature>
<proteinExistence type="predicted"/>
<evidence type="ECO:0000313" key="2">
    <source>
        <dbReference type="Proteomes" id="UP000499080"/>
    </source>
</evidence>
<keyword evidence="2" id="KW-1185">Reference proteome</keyword>
<sequence>MSQQVLVPLRCVHKEFLAYFRNTCDIMGTITFHVDEREAPDGTDLLEAGSYILQIT</sequence>
<reference evidence="1 2" key="1">
    <citation type="journal article" date="2019" name="Sci. Rep.">
        <title>Orb-weaving spider Araneus ventricosus genome elucidates the spidroin gene catalogue.</title>
        <authorList>
            <person name="Kono N."/>
            <person name="Nakamura H."/>
            <person name="Ohtoshi R."/>
            <person name="Moran D.A.P."/>
            <person name="Shinohara A."/>
            <person name="Yoshida Y."/>
            <person name="Fujiwara M."/>
            <person name="Mori M."/>
            <person name="Tomita M."/>
            <person name="Arakawa K."/>
        </authorList>
    </citation>
    <scope>NUCLEOTIDE SEQUENCE [LARGE SCALE GENOMIC DNA]</scope>
</reference>